<accession>A0A3B1A1P9</accession>
<proteinExistence type="predicted"/>
<evidence type="ECO:0000313" key="1">
    <source>
        <dbReference type="EMBL" id="VAW86786.1"/>
    </source>
</evidence>
<sequence length="38" mass="4033">MKLHRVEEPVNSLASSFSIPEGGSLLSILLHNIGEAEG</sequence>
<name>A0A3B1A1P9_9ZZZZ</name>
<dbReference type="EMBL" id="UOFP01000158">
    <property type="protein sequence ID" value="VAW86786.1"/>
    <property type="molecule type" value="Genomic_DNA"/>
</dbReference>
<dbReference type="AlphaFoldDB" id="A0A3B1A1P9"/>
<gene>
    <name evidence="1" type="ORF">MNBD_GAMMA18-1482</name>
</gene>
<reference evidence="1" key="1">
    <citation type="submission" date="2018-06" db="EMBL/GenBank/DDBJ databases">
        <authorList>
            <person name="Zhirakovskaya E."/>
        </authorList>
    </citation>
    <scope>NUCLEOTIDE SEQUENCE</scope>
</reference>
<organism evidence="1">
    <name type="scientific">hydrothermal vent metagenome</name>
    <dbReference type="NCBI Taxonomy" id="652676"/>
    <lineage>
        <taxon>unclassified sequences</taxon>
        <taxon>metagenomes</taxon>
        <taxon>ecological metagenomes</taxon>
    </lineage>
</organism>
<protein>
    <submittedName>
        <fullName evidence="1">Uncharacterized protein</fullName>
    </submittedName>
</protein>